<comment type="caution">
    <text evidence="1">The sequence shown here is derived from an EMBL/GenBank/DDBJ whole genome shotgun (WGS) entry which is preliminary data.</text>
</comment>
<organism evidence="1 2">
    <name type="scientific">Smallanthus sonchifolius</name>
    <dbReference type="NCBI Taxonomy" id="185202"/>
    <lineage>
        <taxon>Eukaryota</taxon>
        <taxon>Viridiplantae</taxon>
        <taxon>Streptophyta</taxon>
        <taxon>Embryophyta</taxon>
        <taxon>Tracheophyta</taxon>
        <taxon>Spermatophyta</taxon>
        <taxon>Magnoliopsida</taxon>
        <taxon>eudicotyledons</taxon>
        <taxon>Gunneridae</taxon>
        <taxon>Pentapetalae</taxon>
        <taxon>asterids</taxon>
        <taxon>campanulids</taxon>
        <taxon>Asterales</taxon>
        <taxon>Asteraceae</taxon>
        <taxon>Asteroideae</taxon>
        <taxon>Heliantheae alliance</taxon>
        <taxon>Millerieae</taxon>
        <taxon>Smallanthus</taxon>
    </lineage>
</organism>
<dbReference type="EMBL" id="CM042038">
    <property type="protein sequence ID" value="KAI3731642.1"/>
    <property type="molecule type" value="Genomic_DNA"/>
</dbReference>
<evidence type="ECO:0000313" key="2">
    <source>
        <dbReference type="Proteomes" id="UP001056120"/>
    </source>
</evidence>
<evidence type="ECO:0000313" key="1">
    <source>
        <dbReference type="EMBL" id="KAI3731642.1"/>
    </source>
</evidence>
<reference evidence="2" key="1">
    <citation type="journal article" date="2022" name="Mol. Ecol. Resour.">
        <title>The genomes of chicory, endive, great burdock and yacon provide insights into Asteraceae palaeo-polyploidization history and plant inulin production.</title>
        <authorList>
            <person name="Fan W."/>
            <person name="Wang S."/>
            <person name="Wang H."/>
            <person name="Wang A."/>
            <person name="Jiang F."/>
            <person name="Liu H."/>
            <person name="Zhao H."/>
            <person name="Xu D."/>
            <person name="Zhang Y."/>
        </authorList>
    </citation>
    <scope>NUCLEOTIDE SEQUENCE [LARGE SCALE GENOMIC DNA]</scope>
    <source>
        <strain evidence="2">cv. Yunnan</strain>
    </source>
</reference>
<gene>
    <name evidence="1" type="ORF">L1987_62831</name>
</gene>
<name>A0ACB9CBG9_9ASTR</name>
<sequence length="168" mass="19225">MGLGLTGDDIHFIERGCSDFVSLFHCLPSVEHLQMNRCQVKFFTVESIPHKLKFTDAIVHLNFLGLFGLSSVKQNEFNAVLLLVASSPNIKKLKLEMGSYEPWELKFFEPFFEPEMDFVKLILAKSPMLEKVGLVFGKMIDFQNRFWILKELLELPRASSLAKIIVGE</sequence>
<reference evidence="1 2" key="2">
    <citation type="journal article" date="2022" name="Mol. Ecol. Resour.">
        <title>The genomes of chicory, endive, great burdock and yacon provide insights into Asteraceae paleo-polyploidization history and plant inulin production.</title>
        <authorList>
            <person name="Fan W."/>
            <person name="Wang S."/>
            <person name="Wang H."/>
            <person name="Wang A."/>
            <person name="Jiang F."/>
            <person name="Liu H."/>
            <person name="Zhao H."/>
            <person name="Xu D."/>
            <person name="Zhang Y."/>
        </authorList>
    </citation>
    <scope>NUCLEOTIDE SEQUENCE [LARGE SCALE GENOMIC DNA]</scope>
    <source>
        <strain evidence="2">cv. Yunnan</strain>
        <tissue evidence="1">Leaves</tissue>
    </source>
</reference>
<dbReference type="Proteomes" id="UP001056120">
    <property type="component" value="Linkage Group LG21"/>
</dbReference>
<proteinExistence type="predicted"/>
<protein>
    <submittedName>
        <fullName evidence="1">Uncharacterized protein</fullName>
    </submittedName>
</protein>
<keyword evidence="2" id="KW-1185">Reference proteome</keyword>
<accession>A0ACB9CBG9</accession>